<feature type="domain" description="Calcineurin-like phosphoesterase" evidence="2">
    <location>
        <begin position="1"/>
        <end position="197"/>
    </location>
</feature>
<dbReference type="InterPro" id="IPR004843">
    <property type="entry name" value="Calcineurin-like_PHP"/>
</dbReference>
<evidence type="ECO:0000256" key="1">
    <source>
        <dbReference type="ARBA" id="ARBA00022801"/>
    </source>
</evidence>
<dbReference type="PIRSF" id="PIRSF033091">
    <property type="entry name" value="Pesterase_YhaO"/>
    <property type="match status" value="1"/>
</dbReference>
<dbReference type="Gene3D" id="3.60.21.10">
    <property type="match status" value="1"/>
</dbReference>
<dbReference type="SUPFAM" id="SSF56300">
    <property type="entry name" value="Metallo-dependent phosphatases"/>
    <property type="match status" value="1"/>
</dbReference>
<keyword evidence="1" id="KW-0378">Hydrolase</keyword>
<protein>
    <submittedName>
        <fullName evidence="3">DNA repair exonuclease</fullName>
    </submittedName>
</protein>
<dbReference type="InterPro" id="IPR029052">
    <property type="entry name" value="Metallo-depent_PP-like"/>
</dbReference>
<dbReference type="EMBL" id="BBJM01000001">
    <property type="protein sequence ID" value="GAK47017.1"/>
    <property type="molecule type" value="Genomic_DNA"/>
</dbReference>
<dbReference type="eggNOG" id="COG0420">
    <property type="taxonomic scope" value="Bacteria"/>
</dbReference>
<dbReference type="InterPro" id="IPR014576">
    <property type="entry name" value="Pesterase_YhaO"/>
</dbReference>
<dbReference type="PANTHER" id="PTHR30337">
    <property type="entry name" value="COMPONENT OF ATP-DEPENDENT DSDNA EXONUCLEASE"/>
    <property type="match status" value="1"/>
</dbReference>
<organism evidence="3 4">
    <name type="scientific">Secundilactobacillus oryzae JCM 18671</name>
    <dbReference type="NCBI Taxonomy" id="1291743"/>
    <lineage>
        <taxon>Bacteria</taxon>
        <taxon>Bacillati</taxon>
        <taxon>Bacillota</taxon>
        <taxon>Bacilli</taxon>
        <taxon>Lactobacillales</taxon>
        <taxon>Lactobacillaceae</taxon>
        <taxon>Secundilactobacillus</taxon>
    </lineage>
</organism>
<evidence type="ECO:0000313" key="3">
    <source>
        <dbReference type="EMBL" id="GAK47017.1"/>
    </source>
</evidence>
<keyword evidence="4" id="KW-1185">Reference proteome</keyword>
<dbReference type="PANTHER" id="PTHR30337:SF7">
    <property type="entry name" value="PHOSPHOESTERASE"/>
    <property type="match status" value="1"/>
</dbReference>
<dbReference type="AlphaFoldDB" id="A0A081BG49"/>
<dbReference type="Pfam" id="PF00149">
    <property type="entry name" value="Metallophos"/>
    <property type="match status" value="1"/>
</dbReference>
<dbReference type="CDD" id="cd00840">
    <property type="entry name" value="MPP_Mre11_N"/>
    <property type="match status" value="1"/>
</dbReference>
<accession>A0A081BG49</accession>
<evidence type="ECO:0000259" key="2">
    <source>
        <dbReference type="Pfam" id="PF00149"/>
    </source>
</evidence>
<comment type="caution">
    <text evidence="3">The sequence shown here is derived from an EMBL/GenBank/DDBJ whole genome shotgun (WGS) entry which is preliminary data.</text>
</comment>
<dbReference type="GO" id="GO:0004527">
    <property type="term" value="F:exonuclease activity"/>
    <property type="evidence" value="ECO:0007669"/>
    <property type="project" value="UniProtKB-KW"/>
</dbReference>
<proteinExistence type="predicted"/>
<dbReference type="InterPro" id="IPR041796">
    <property type="entry name" value="Mre11_N"/>
</dbReference>
<dbReference type="RefSeq" id="WP_034525733.1">
    <property type="nucleotide sequence ID" value="NZ_BBJM01000001.1"/>
</dbReference>
<dbReference type="OrthoDB" id="9773856at2"/>
<keyword evidence="3" id="KW-0269">Exonuclease</keyword>
<keyword evidence="3" id="KW-0540">Nuclease</keyword>
<reference evidence="3" key="1">
    <citation type="journal article" date="2014" name="Genome Announc.">
        <title>Draft Genome Sequence of Lactobacillus oryzae Strain SG293T.</title>
        <authorList>
            <person name="Tanizawa Y."/>
            <person name="Fujisawa T."/>
            <person name="Mochizuki T."/>
            <person name="Kaminuma E."/>
            <person name="Nakamura Y."/>
            <person name="Tohno M."/>
        </authorList>
    </citation>
    <scope>NUCLEOTIDE SEQUENCE [LARGE SCALE GENOMIC DNA]</scope>
    <source>
        <strain evidence="3">SG293</strain>
    </source>
</reference>
<gene>
    <name evidence="3" type="ORF">LOSG293_011160</name>
</gene>
<dbReference type="STRING" id="1291743.LOSG293_011160"/>
<evidence type="ECO:0000313" key="4">
    <source>
        <dbReference type="Proteomes" id="UP000028700"/>
    </source>
</evidence>
<dbReference type="InterPro" id="IPR050535">
    <property type="entry name" value="DNA_Repair-Maintenance_Comp"/>
</dbReference>
<name>A0A081BG49_9LACO</name>
<dbReference type="Proteomes" id="UP000028700">
    <property type="component" value="Unassembled WGS sequence"/>
</dbReference>
<sequence>MKFIHTADLHLDSPFLGLKNAPAPIWQLITESSEKAVIAIIDRAISESVDFVVMVGDLFDRETQSVKAQVFLTQQLERLNQVGIPVFISWGNHDYSAQVKPDFLMPENVQIFGAHVSTKRLTTSSGEQVAITGFSYPTRWLSTDFAQQMQMASDADHNVALLHGALSSGDQDHYAPFSLGDLRQSNFDYWALGHIHKAGQLDPTIPAYYAGTPQGRNQNETGEKGALLVEMDKSRAPRVDFFETDTVVWRTLDVPIDDIQTTAELEGQVLNVLNQQPTTKLSLFKLQLRSRKEAASELLIALENGSFLERIQAKLANQVAYWPYEIKLQAVPVATPFADVDQAYFERAKQAIFKSEVVAELADNLFSEGFIADHFQNPQTQQALFQNVLDRLQIERAESEEQHL</sequence>